<evidence type="ECO:0000256" key="6">
    <source>
        <dbReference type="ARBA" id="ARBA00022475"/>
    </source>
</evidence>
<evidence type="ECO:0000256" key="16">
    <source>
        <dbReference type="ARBA" id="ARBA00035893"/>
    </source>
</evidence>
<feature type="transmembrane region" description="Helical" evidence="22">
    <location>
        <begin position="291"/>
        <end position="309"/>
    </location>
</feature>
<evidence type="ECO:0000256" key="20">
    <source>
        <dbReference type="ARBA" id="ARBA00036741"/>
    </source>
</evidence>
<dbReference type="InterPro" id="IPR025660">
    <property type="entry name" value="Pept_his_AS"/>
</dbReference>
<comment type="catalytic activity">
    <reaction evidence="17">
        <text>1-(9Z-octadecenoyl)-sn-glycero-3-phosphocholine(in) + Na(+)(in) = 1-(9Z-octadecenoyl)-sn-glycero-3-phosphocholine(out) + Na(+)(out)</text>
        <dbReference type="Rhea" id="RHEA:43856"/>
        <dbReference type="ChEBI" id="CHEBI:28610"/>
        <dbReference type="ChEBI" id="CHEBI:29101"/>
    </reaction>
</comment>
<accession>A0A8X8BKD0</accession>
<feature type="transmembrane region" description="Helical" evidence="22">
    <location>
        <begin position="254"/>
        <end position="271"/>
    </location>
</feature>
<dbReference type="Pfam" id="PF13347">
    <property type="entry name" value="MFS_2"/>
    <property type="match status" value="1"/>
</dbReference>
<feature type="non-terminal residue" evidence="24">
    <location>
        <position position="1042"/>
    </location>
</feature>
<dbReference type="SMART" id="SM00645">
    <property type="entry name" value="Pept_C1"/>
    <property type="match status" value="1"/>
</dbReference>
<evidence type="ECO:0000256" key="19">
    <source>
        <dbReference type="ARBA" id="ARBA00036686"/>
    </source>
</evidence>
<dbReference type="PROSITE" id="PS50958">
    <property type="entry name" value="SMB_2"/>
    <property type="match status" value="1"/>
</dbReference>
<dbReference type="EMBL" id="JAATIS010004753">
    <property type="protein sequence ID" value="KAG2460888.1"/>
    <property type="molecule type" value="Genomic_DNA"/>
</dbReference>
<dbReference type="GO" id="GO:1990379">
    <property type="term" value="P:lipid transport across blood-brain barrier"/>
    <property type="evidence" value="ECO:0007669"/>
    <property type="project" value="TreeGrafter"/>
</dbReference>
<dbReference type="AlphaFoldDB" id="A0A8X8BKD0"/>
<dbReference type="SUPFAM" id="SSF103473">
    <property type="entry name" value="MFS general substrate transporter"/>
    <property type="match status" value="1"/>
</dbReference>
<feature type="non-terminal residue" evidence="24">
    <location>
        <position position="1"/>
    </location>
</feature>
<dbReference type="InterPro" id="IPR000668">
    <property type="entry name" value="Peptidase_C1A_C"/>
</dbReference>
<keyword evidence="11 22" id="KW-1133">Transmembrane helix</keyword>
<feature type="domain" description="SMB" evidence="23">
    <location>
        <begin position="623"/>
        <end position="670"/>
    </location>
</feature>
<keyword evidence="9" id="KW-0256">Endoplasmic reticulum</keyword>
<evidence type="ECO:0000256" key="15">
    <source>
        <dbReference type="ARBA" id="ARBA00023180"/>
    </source>
</evidence>
<evidence type="ECO:0000256" key="9">
    <source>
        <dbReference type="ARBA" id="ARBA00022824"/>
    </source>
</evidence>
<evidence type="ECO:0000256" key="4">
    <source>
        <dbReference type="ARBA" id="ARBA00008335"/>
    </source>
</evidence>
<gene>
    <name evidence="24" type="primary">Tinagl1</name>
    <name evidence="24" type="ORF">GTO96_0011339</name>
</gene>
<dbReference type="GO" id="GO:0008643">
    <property type="term" value="P:carbohydrate transport"/>
    <property type="evidence" value="ECO:0007669"/>
    <property type="project" value="InterPro"/>
</dbReference>
<dbReference type="PANTHER" id="PTHR11328">
    <property type="entry name" value="MAJOR FACILITATOR SUPERFAMILY DOMAIN-CONTAINING PROTEIN"/>
    <property type="match status" value="1"/>
</dbReference>
<reference evidence="24 25" key="1">
    <citation type="journal article" date="2021" name="Cell">
        <title>Tracing the genetic footprints of vertebrate landing in non-teleost ray-finned fishes.</title>
        <authorList>
            <person name="Bi X."/>
            <person name="Wang K."/>
            <person name="Yang L."/>
            <person name="Pan H."/>
            <person name="Jiang H."/>
            <person name="Wei Q."/>
            <person name="Fang M."/>
            <person name="Yu H."/>
            <person name="Zhu C."/>
            <person name="Cai Y."/>
            <person name="He Y."/>
            <person name="Gan X."/>
            <person name="Zeng H."/>
            <person name="Yu D."/>
            <person name="Zhu Y."/>
            <person name="Jiang H."/>
            <person name="Qiu Q."/>
            <person name="Yang H."/>
            <person name="Zhang Y.E."/>
            <person name="Wang W."/>
            <person name="Zhu M."/>
            <person name="He S."/>
            <person name="Zhang G."/>
        </authorList>
    </citation>
    <scope>NUCLEOTIDE SEQUENCE [LARGE SCALE GENOMIC DNA]</scope>
    <source>
        <strain evidence="24">Bchr_013</strain>
    </source>
</reference>
<name>A0A8X8BKD0_POLSE</name>
<keyword evidence="5" id="KW-0813">Transport</keyword>
<evidence type="ECO:0000256" key="1">
    <source>
        <dbReference type="ARBA" id="ARBA00004477"/>
    </source>
</evidence>
<feature type="transmembrane region" description="Helical" evidence="22">
    <location>
        <begin position="70"/>
        <end position="92"/>
    </location>
</feature>
<dbReference type="GO" id="GO:0006508">
    <property type="term" value="P:proteolysis"/>
    <property type="evidence" value="ECO:0007669"/>
    <property type="project" value="InterPro"/>
</dbReference>
<dbReference type="GO" id="GO:0051978">
    <property type="term" value="F:lysophospholipid:sodium symporter activity"/>
    <property type="evidence" value="ECO:0007669"/>
    <property type="project" value="TreeGrafter"/>
</dbReference>
<dbReference type="FunFam" id="3.90.70.10:FF:000037">
    <property type="entry name" value="Tubulointerstitial nephritis antigen-like 1"/>
    <property type="match status" value="1"/>
</dbReference>
<keyword evidence="12" id="KW-0445">Lipid transport</keyword>
<dbReference type="SUPFAM" id="SSF57283">
    <property type="entry name" value="PMP inhibitors"/>
    <property type="match status" value="1"/>
</dbReference>
<dbReference type="InterPro" id="IPR039672">
    <property type="entry name" value="MFS_2"/>
</dbReference>
<keyword evidence="10" id="KW-0769">Symport</keyword>
<evidence type="ECO:0000256" key="17">
    <source>
        <dbReference type="ARBA" id="ARBA00035930"/>
    </source>
</evidence>
<dbReference type="InterPro" id="IPR001212">
    <property type="entry name" value="Somatomedin_B_dom"/>
</dbReference>
<keyword evidence="13 22" id="KW-0472">Membrane</keyword>
<organism evidence="24 25">
    <name type="scientific">Polypterus senegalus</name>
    <name type="common">Senegal bichir</name>
    <dbReference type="NCBI Taxonomy" id="55291"/>
    <lineage>
        <taxon>Eukaryota</taxon>
        <taxon>Metazoa</taxon>
        <taxon>Chordata</taxon>
        <taxon>Craniata</taxon>
        <taxon>Vertebrata</taxon>
        <taxon>Euteleostomi</taxon>
        <taxon>Actinopterygii</taxon>
        <taxon>Polypteriformes</taxon>
        <taxon>Polypteridae</taxon>
        <taxon>Polypterus</taxon>
    </lineage>
</organism>
<dbReference type="GO" id="GO:0005576">
    <property type="term" value="C:extracellular region"/>
    <property type="evidence" value="ECO:0007669"/>
    <property type="project" value="UniProtKB-SubCell"/>
</dbReference>
<dbReference type="InterPro" id="IPR036201">
    <property type="entry name" value="Pacifastin_dom_sf"/>
</dbReference>
<feature type="transmembrane region" description="Helical" evidence="22">
    <location>
        <begin position="357"/>
        <end position="380"/>
    </location>
</feature>
<evidence type="ECO:0000256" key="14">
    <source>
        <dbReference type="ARBA" id="ARBA00023157"/>
    </source>
</evidence>
<dbReference type="GO" id="GO:0015245">
    <property type="term" value="F:fatty acid transmembrane transporter activity"/>
    <property type="evidence" value="ECO:0007669"/>
    <property type="project" value="TreeGrafter"/>
</dbReference>
<evidence type="ECO:0000256" key="10">
    <source>
        <dbReference type="ARBA" id="ARBA00022847"/>
    </source>
</evidence>
<evidence type="ECO:0000313" key="25">
    <source>
        <dbReference type="Proteomes" id="UP000886611"/>
    </source>
</evidence>
<feature type="transmembrane region" description="Helical" evidence="22">
    <location>
        <begin position="201"/>
        <end position="224"/>
    </location>
</feature>
<feature type="transmembrane region" description="Helical" evidence="22">
    <location>
        <begin position="400"/>
        <end position="424"/>
    </location>
</feature>
<dbReference type="Gene3D" id="1.20.1250.20">
    <property type="entry name" value="MFS general substrate transporter like domains"/>
    <property type="match status" value="1"/>
</dbReference>
<feature type="compositionally biased region" description="Acidic residues" evidence="21">
    <location>
        <begin position="548"/>
        <end position="562"/>
    </location>
</feature>
<evidence type="ECO:0000256" key="12">
    <source>
        <dbReference type="ARBA" id="ARBA00023055"/>
    </source>
</evidence>
<keyword evidence="15" id="KW-0325">Glycoprotein</keyword>
<evidence type="ECO:0000256" key="5">
    <source>
        <dbReference type="ARBA" id="ARBA00022448"/>
    </source>
</evidence>
<dbReference type="CDD" id="cd02620">
    <property type="entry name" value="Peptidase_C1A_CathepsinB"/>
    <property type="match status" value="1"/>
</dbReference>
<dbReference type="InterPro" id="IPR036259">
    <property type="entry name" value="MFS_trans_sf"/>
</dbReference>
<comment type="catalytic activity">
    <reaction evidence="20">
        <text>a 1-acyl-sn-glycero-3-phosphoethanolamine(in) + Na(+)(in) = a 1-acyl-sn-glycero-3-phosphoethanolamine(out) + Na(+)(out)</text>
        <dbReference type="Rhea" id="RHEA:43868"/>
        <dbReference type="ChEBI" id="CHEBI:29101"/>
        <dbReference type="ChEBI" id="CHEBI:64381"/>
    </reaction>
</comment>
<dbReference type="Proteomes" id="UP000886611">
    <property type="component" value="Unassembled WGS sequence"/>
</dbReference>
<dbReference type="SUPFAM" id="SSF54001">
    <property type="entry name" value="Cysteine proteinases"/>
    <property type="match status" value="1"/>
</dbReference>
<dbReference type="GO" id="GO:0005886">
    <property type="term" value="C:plasma membrane"/>
    <property type="evidence" value="ECO:0007669"/>
    <property type="project" value="UniProtKB-SubCell"/>
</dbReference>
<dbReference type="Pfam" id="PF00112">
    <property type="entry name" value="Peptidase_C1"/>
    <property type="match status" value="1"/>
</dbReference>
<comment type="caution">
    <text evidence="24">The sequence shown here is derived from an EMBL/GenBank/DDBJ whole genome shotgun (WGS) entry which is preliminary data.</text>
</comment>
<keyword evidence="25" id="KW-1185">Reference proteome</keyword>
<proteinExistence type="inferred from homology"/>
<evidence type="ECO:0000256" key="13">
    <source>
        <dbReference type="ARBA" id="ARBA00023136"/>
    </source>
</evidence>
<evidence type="ECO:0000259" key="23">
    <source>
        <dbReference type="PROSITE" id="PS50958"/>
    </source>
</evidence>
<evidence type="ECO:0000256" key="21">
    <source>
        <dbReference type="SAM" id="MobiDB-lite"/>
    </source>
</evidence>
<comment type="subcellular location">
    <subcellularLocation>
        <location evidence="3">Cell membrane</location>
        <topology evidence="3">Multi-pass membrane protein</topology>
    </subcellularLocation>
    <subcellularLocation>
        <location evidence="1">Endoplasmic reticulum membrane</location>
        <topology evidence="1">Multi-pass membrane protein</topology>
    </subcellularLocation>
    <subcellularLocation>
        <location evidence="2">Secreted</location>
    </subcellularLocation>
</comment>
<comment type="catalytic activity">
    <reaction evidence="18">
        <text>1-(4Z,7Z,10Z,13Z,16Z,19Z-docosahexaenoyl)-sn-glycero-3-phosphocholine(in) + Na(+)(in) = 1-(4Z,7Z,10Z,13Z,16Z,19Z-docosahexaenoyl)-sn-glycero-3-phosphocholine(out) + Na(+)(out)</text>
        <dbReference type="Rhea" id="RHEA:43860"/>
        <dbReference type="ChEBI" id="CHEBI:29101"/>
        <dbReference type="ChEBI" id="CHEBI:73873"/>
    </reaction>
</comment>
<dbReference type="PROSITE" id="PS00639">
    <property type="entry name" value="THIOL_PROTEASE_HIS"/>
    <property type="match status" value="1"/>
</dbReference>
<sequence>MAKGGRSEYVCNSGLLQSKRYAQAEPELVSKISPSYASVILFAGRAWDAITDPTVGFLVSVSPWTRFGQMMPWIVLSAPFAVASYILIWYVPTFENGKLAWYLIFYCLFQSLMTCYHVPYSALTMFISTKQSERDSATAYRMTVEVLGTVLGTAIQGQIVGSANAPCNSSYLDHNSVNSSTTSQNGNDTHHQVSVEDTRKAYLIAAGVIGSIYILCASVLFFGVKEKKDSNAGKLDKPVTFSQGLRLVMRHGPYVKLVIGFLFTSLAFMLLEGNFALFCTYTLGLRDDFQNILLVIMWVVPFMILIVCLKSNLILAYLVSVAAGISVAAAFFLPWSMLPDVLDDFKVKNPTSQGHEAIFYSFYVFFTKFASGISLGISTLSLHFAGYKTRVCNQADAVNLTLKILVCPAPIVLIIMGLLIFKLYPINEKARQLNKMKLEFLRSLSTFPGIEFVLRSLPVTSLELCLDTDIFTTVRDSTYSGVATLRFGLPFRLVPLAITHRTEKCPFSKLINKCKGPVVQSTNELSGGEEEETKTRTGSGRENLEPNLDIEPDLSSETEEVTPDNLPEWAGPSTSSQIANASKHKPSVNEQSDFASRLRTRRELKPPLHYHGIRDPNGSYCERRGGCCPGRDDTCIMKYMDTICYCDLFCNRTVSDCCPDFWRKCLGIPPPPPPYSNGKVCHRNGQQYTLGATYKENCNMCTCTDQGLWTCEQNVCLIDTEMINSINSGNYGWKAGNYSQFWGMTLNEAISYRLGTKKPSSTVMNMHEVQMDMGTEFLPRYFNAAEKWPGMIHEPLDQGNCAASWAFSTAAVASDRISIQSMGHMTPLLSPQNLISCDTRNQAGCNGGRIDGAWWYLRRKGIVTEECYPFTGLHTDAGSHGNRCMVQTGSIGRGKRQAITHCPNAQSSSNEIYKTTPPYRLSSNAHSANSQNDFMVGAIMEVHEDFFIYKSGIYRHIPLNENKAPQYRKHGTHSVRIIGWGEEWGLNGETLKYWMAANSWGKNWGENGYFKIARGENECQIEAFVIGVWGHVTMEDMHHHHK</sequence>
<feature type="transmembrane region" description="Helical" evidence="22">
    <location>
        <begin position="99"/>
        <end position="119"/>
    </location>
</feature>
<dbReference type="PANTHER" id="PTHR11328:SF29">
    <property type="entry name" value="SODIUM-DEPENDENT LYSOPHOSPHATIDYLCHOLINE SYMPORTER 1"/>
    <property type="match status" value="1"/>
</dbReference>
<dbReference type="GO" id="GO:0005789">
    <property type="term" value="C:endoplasmic reticulum membrane"/>
    <property type="evidence" value="ECO:0007669"/>
    <property type="project" value="UniProtKB-SubCell"/>
</dbReference>
<dbReference type="GO" id="GO:0030414">
    <property type="term" value="F:peptidase inhibitor activity"/>
    <property type="evidence" value="ECO:0007669"/>
    <property type="project" value="InterPro"/>
</dbReference>
<evidence type="ECO:0000256" key="2">
    <source>
        <dbReference type="ARBA" id="ARBA00004613"/>
    </source>
</evidence>
<evidence type="ECO:0000256" key="3">
    <source>
        <dbReference type="ARBA" id="ARBA00004651"/>
    </source>
</evidence>
<dbReference type="InterPro" id="IPR038765">
    <property type="entry name" value="Papain-like_cys_pep_sf"/>
</dbReference>
<evidence type="ECO:0000256" key="18">
    <source>
        <dbReference type="ARBA" id="ARBA00036185"/>
    </source>
</evidence>
<evidence type="ECO:0000256" key="7">
    <source>
        <dbReference type="ARBA" id="ARBA00022525"/>
    </source>
</evidence>
<keyword evidence="7" id="KW-0964">Secreted</keyword>
<keyword evidence="8 22" id="KW-0812">Transmembrane</keyword>
<evidence type="ECO:0000256" key="8">
    <source>
        <dbReference type="ARBA" id="ARBA00022692"/>
    </source>
</evidence>
<dbReference type="Gene3D" id="3.90.70.10">
    <property type="entry name" value="Cysteine proteinases"/>
    <property type="match status" value="1"/>
</dbReference>
<dbReference type="PROSITE" id="PS00524">
    <property type="entry name" value="SMB_1"/>
    <property type="match status" value="1"/>
</dbReference>
<comment type="catalytic activity">
    <reaction evidence="16">
        <text>1-hexadecanoyl-sn-glycero-3-phosphocholine(in) + Na(+)(in) = 1-hexadecanoyl-sn-glycero-3-phosphocholine(out) + Na(+)(out)</text>
        <dbReference type="Rhea" id="RHEA:43864"/>
        <dbReference type="ChEBI" id="CHEBI:29101"/>
        <dbReference type="ChEBI" id="CHEBI:72998"/>
    </reaction>
</comment>
<keyword evidence="14" id="KW-1015">Disulfide bond</keyword>
<protein>
    <submittedName>
        <fullName evidence="24">TINAL protein</fullName>
    </submittedName>
</protein>
<comment type="similarity">
    <text evidence="4">Belongs to the major facilitator superfamily.</text>
</comment>
<evidence type="ECO:0000256" key="22">
    <source>
        <dbReference type="SAM" id="Phobius"/>
    </source>
</evidence>
<keyword evidence="6" id="KW-1003">Cell membrane</keyword>
<evidence type="ECO:0000313" key="24">
    <source>
        <dbReference type="EMBL" id="KAG2460888.1"/>
    </source>
</evidence>
<feature type="transmembrane region" description="Helical" evidence="22">
    <location>
        <begin position="316"/>
        <end position="337"/>
    </location>
</feature>
<feature type="region of interest" description="Disordered" evidence="21">
    <location>
        <begin position="519"/>
        <end position="593"/>
    </location>
</feature>
<dbReference type="GO" id="GO:0008234">
    <property type="term" value="F:cysteine-type peptidase activity"/>
    <property type="evidence" value="ECO:0007669"/>
    <property type="project" value="InterPro"/>
</dbReference>
<comment type="catalytic activity">
    <reaction evidence="19">
        <text>a 1-acyl-sn-glycero-3-phosphocholine(in) + Na(+)(in) = a 1-acyl-sn-glycero-3-phosphocholine(out) + Na(+)(out)</text>
        <dbReference type="Rhea" id="RHEA:44376"/>
        <dbReference type="ChEBI" id="CHEBI:29101"/>
        <dbReference type="ChEBI" id="CHEBI:58168"/>
    </reaction>
</comment>
<dbReference type="GO" id="GO:0140329">
    <property type="term" value="P:lysophospholipid translocation"/>
    <property type="evidence" value="ECO:0007669"/>
    <property type="project" value="TreeGrafter"/>
</dbReference>
<evidence type="ECO:0000256" key="11">
    <source>
        <dbReference type="ARBA" id="ARBA00022989"/>
    </source>
</evidence>